<dbReference type="AlphaFoldDB" id="A0A2M8KXG5"/>
<organism evidence="1 2">
    <name type="scientific">Candidatus Ryanbacteria bacterium CG10_big_fil_rev_8_21_14_0_10_43_42</name>
    <dbReference type="NCBI Taxonomy" id="1974864"/>
    <lineage>
        <taxon>Bacteria</taxon>
        <taxon>Candidatus Ryaniibacteriota</taxon>
    </lineage>
</organism>
<evidence type="ECO:0008006" key="3">
    <source>
        <dbReference type="Google" id="ProtNLM"/>
    </source>
</evidence>
<accession>A0A2M8KXG5</accession>
<protein>
    <recommendedName>
        <fullName evidence="3">MarR family transcriptional regulator</fullName>
    </recommendedName>
</protein>
<dbReference type="EMBL" id="PFEF01000005">
    <property type="protein sequence ID" value="PJE64628.1"/>
    <property type="molecule type" value="Genomic_DNA"/>
</dbReference>
<sequence>MKDGEISETMVLSLVRYICRQKTFTESEMGNELNLEPNQTAKAICFLLANNLVRKKMHEVPLFVRERQ</sequence>
<dbReference type="Proteomes" id="UP000229098">
    <property type="component" value="Unassembled WGS sequence"/>
</dbReference>
<name>A0A2M8KXG5_9BACT</name>
<evidence type="ECO:0000313" key="2">
    <source>
        <dbReference type="Proteomes" id="UP000229098"/>
    </source>
</evidence>
<proteinExistence type="predicted"/>
<gene>
    <name evidence="1" type="ORF">COU90_02190</name>
</gene>
<reference evidence="2" key="1">
    <citation type="submission" date="2017-09" db="EMBL/GenBank/DDBJ databases">
        <title>Depth-based differentiation of microbial function through sediment-hosted aquifers and enrichment of novel symbionts in the deep terrestrial subsurface.</title>
        <authorList>
            <person name="Probst A.J."/>
            <person name="Ladd B."/>
            <person name="Jarett J.K."/>
            <person name="Geller-Mcgrath D.E."/>
            <person name="Sieber C.M.K."/>
            <person name="Emerson J.B."/>
            <person name="Anantharaman K."/>
            <person name="Thomas B.C."/>
            <person name="Malmstrom R."/>
            <person name="Stieglmeier M."/>
            <person name="Klingl A."/>
            <person name="Woyke T."/>
            <person name="Ryan C.M."/>
            <person name="Banfield J.F."/>
        </authorList>
    </citation>
    <scope>NUCLEOTIDE SEQUENCE [LARGE SCALE GENOMIC DNA]</scope>
</reference>
<comment type="caution">
    <text evidence="1">The sequence shown here is derived from an EMBL/GenBank/DDBJ whole genome shotgun (WGS) entry which is preliminary data.</text>
</comment>
<evidence type="ECO:0000313" key="1">
    <source>
        <dbReference type="EMBL" id="PJE64628.1"/>
    </source>
</evidence>